<accession>A0AAV8QR02</accession>
<protein>
    <submittedName>
        <fullName evidence="1">Uncharacterized protein</fullName>
    </submittedName>
</protein>
<organism evidence="1 2">
    <name type="scientific">Ensete ventricosum</name>
    <name type="common">Abyssinian banana</name>
    <name type="synonym">Musa ensete</name>
    <dbReference type="NCBI Taxonomy" id="4639"/>
    <lineage>
        <taxon>Eukaryota</taxon>
        <taxon>Viridiplantae</taxon>
        <taxon>Streptophyta</taxon>
        <taxon>Embryophyta</taxon>
        <taxon>Tracheophyta</taxon>
        <taxon>Spermatophyta</taxon>
        <taxon>Magnoliopsida</taxon>
        <taxon>Liliopsida</taxon>
        <taxon>Zingiberales</taxon>
        <taxon>Musaceae</taxon>
        <taxon>Ensete</taxon>
    </lineage>
</organism>
<evidence type="ECO:0000313" key="2">
    <source>
        <dbReference type="Proteomes" id="UP001222027"/>
    </source>
</evidence>
<gene>
    <name evidence="1" type="ORF">OPV22_023036</name>
</gene>
<dbReference type="Proteomes" id="UP001222027">
    <property type="component" value="Unassembled WGS sequence"/>
</dbReference>
<sequence length="136" mass="15294">MIQPLMFVAEYEETISALLAVIKQEDDDSFAQGDEVHRPEKPEAVKRIEDLHGLHCWLRESFSQASARSSPSSAPMQQLYDAHGVNKAVHLLRTPEFTVEDPELEMHQKHVFPAHETSAEDVDGVSTVLQSLVQTM</sequence>
<comment type="caution">
    <text evidence="1">The sequence shown here is derived from an EMBL/GenBank/DDBJ whole genome shotgun (WGS) entry which is preliminary data.</text>
</comment>
<name>A0AAV8QR02_ENSVE</name>
<proteinExistence type="predicted"/>
<dbReference type="AlphaFoldDB" id="A0AAV8QR02"/>
<dbReference type="EMBL" id="JAQQAF010000006">
    <property type="protein sequence ID" value="KAJ8479309.1"/>
    <property type="molecule type" value="Genomic_DNA"/>
</dbReference>
<keyword evidence="2" id="KW-1185">Reference proteome</keyword>
<reference evidence="1 2" key="1">
    <citation type="submission" date="2022-12" db="EMBL/GenBank/DDBJ databases">
        <title>Chromosome-scale assembly of the Ensete ventricosum genome.</title>
        <authorList>
            <person name="Dussert Y."/>
            <person name="Stocks J."/>
            <person name="Wendawek A."/>
            <person name="Woldeyes F."/>
            <person name="Nichols R.A."/>
            <person name="Borrell J.S."/>
        </authorList>
    </citation>
    <scope>NUCLEOTIDE SEQUENCE [LARGE SCALE GENOMIC DNA]</scope>
    <source>
        <strain evidence="2">cv. Maze</strain>
        <tissue evidence="1">Seeds</tissue>
    </source>
</reference>
<evidence type="ECO:0000313" key="1">
    <source>
        <dbReference type="EMBL" id="KAJ8479309.1"/>
    </source>
</evidence>